<evidence type="ECO:0000256" key="2">
    <source>
        <dbReference type="ARBA" id="ARBA00005336"/>
    </source>
</evidence>
<dbReference type="InterPro" id="IPR006311">
    <property type="entry name" value="TAT_signal"/>
</dbReference>
<evidence type="ECO:0000259" key="8">
    <source>
        <dbReference type="Pfam" id="PF01915"/>
    </source>
</evidence>
<proteinExistence type="inferred from homology"/>
<evidence type="ECO:0000259" key="7">
    <source>
        <dbReference type="Pfam" id="PF00933"/>
    </source>
</evidence>
<dbReference type="SUPFAM" id="SSF51445">
    <property type="entry name" value="(Trans)glycosidases"/>
    <property type="match status" value="1"/>
</dbReference>
<dbReference type="InterPro" id="IPR036962">
    <property type="entry name" value="Glyco_hydro_3_N_sf"/>
</dbReference>
<evidence type="ECO:0000313" key="9">
    <source>
        <dbReference type="EMBL" id="MFF1272463.1"/>
    </source>
</evidence>
<feature type="domain" description="Glycoside hydrolase family 3 N-terminal" evidence="7">
    <location>
        <begin position="51"/>
        <end position="391"/>
    </location>
</feature>
<evidence type="ECO:0000256" key="3">
    <source>
        <dbReference type="ARBA" id="ARBA00012663"/>
    </source>
</evidence>
<name>A0ABW6PZU9_9ACTN</name>
<comment type="caution">
    <text evidence="9">The sequence shown here is derived from an EMBL/GenBank/DDBJ whole genome shotgun (WGS) entry which is preliminary data.</text>
</comment>
<dbReference type="Proteomes" id="UP001601627">
    <property type="component" value="Unassembled WGS sequence"/>
</dbReference>
<dbReference type="Pfam" id="PF00933">
    <property type="entry name" value="Glyco_hydro_3"/>
    <property type="match status" value="1"/>
</dbReference>
<dbReference type="InterPro" id="IPR001764">
    <property type="entry name" value="Glyco_hydro_3_N"/>
</dbReference>
<dbReference type="InterPro" id="IPR019800">
    <property type="entry name" value="Glyco_hydro_3_AS"/>
</dbReference>
<gene>
    <name evidence="9" type="ORF">ACFVZC_03450</name>
</gene>
<evidence type="ECO:0000256" key="1">
    <source>
        <dbReference type="ARBA" id="ARBA00001231"/>
    </source>
</evidence>
<evidence type="ECO:0000256" key="6">
    <source>
        <dbReference type="RuleBase" id="RU361161"/>
    </source>
</evidence>
<dbReference type="SUPFAM" id="SSF52279">
    <property type="entry name" value="Beta-D-glucan exohydrolase, C-terminal domain"/>
    <property type="match status" value="1"/>
</dbReference>
<keyword evidence="10" id="KW-1185">Reference proteome</keyword>
<organism evidence="9 10">
    <name type="scientific">Streptomyces marokkonensis</name>
    <dbReference type="NCBI Taxonomy" id="324855"/>
    <lineage>
        <taxon>Bacteria</taxon>
        <taxon>Bacillati</taxon>
        <taxon>Actinomycetota</taxon>
        <taxon>Actinomycetes</taxon>
        <taxon>Kitasatosporales</taxon>
        <taxon>Streptomycetaceae</taxon>
        <taxon>Streptomyces</taxon>
    </lineage>
</organism>
<keyword evidence="5 6" id="KW-0326">Glycosidase</keyword>
<dbReference type="InterPro" id="IPR017853">
    <property type="entry name" value="GH"/>
</dbReference>
<dbReference type="InterPro" id="IPR002772">
    <property type="entry name" value="Glyco_hydro_3_C"/>
</dbReference>
<evidence type="ECO:0000313" key="10">
    <source>
        <dbReference type="Proteomes" id="UP001601627"/>
    </source>
</evidence>
<evidence type="ECO:0000256" key="4">
    <source>
        <dbReference type="ARBA" id="ARBA00022801"/>
    </source>
</evidence>
<dbReference type="Gene3D" id="3.40.50.1700">
    <property type="entry name" value="Glycoside hydrolase family 3 C-terminal domain"/>
    <property type="match status" value="1"/>
</dbReference>
<dbReference type="PROSITE" id="PS00775">
    <property type="entry name" value="GLYCOSYL_HYDROL_F3"/>
    <property type="match status" value="1"/>
</dbReference>
<dbReference type="InterPro" id="IPR050226">
    <property type="entry name" value="NagZ_Beta-hexosaminidase"/>
</dbReference>
<sequence length="608" mass="64355">MQDRSLSRRIVLASATVVAAGAAGVVGVTATPAVAHKRDRRLRRIISGMSIEAKIGQLFVPYFYGTSATSPSQFDQDRNLRELGVRTVAELIAKYHIGGVIYFSGWANNIQGPRQIADLTNGVQRASLALPTPVPSLISIDQEHGANVRIGSGATQLPGAMALGAGRSLSDARTAGRISGTELAALGIHQNFAPVADVNVNPANPIINVRSFGADAREVGRMVAAQVAGYQQAGVVACAKHFPGHGDTAEDSHTGLPVITHTREEWDRIDAPPFRAAIAAGVDSIMTAHLQVPALDPSNEPATLSPTILQGVLRDELGFDGVIVTDALNMRGVRTKYGDDRVPVLALKAGADQLLFPPDIDVAYKGVLAAVRSGEITEDRLEESVLRILRVKDKVGLLSGSPFVSPKEVDRVVGARRHQLAAARIAGRTTTLLVNEDEALPLRRGQKKLLVVGASPAFPTDGTRTTVPELAKAFDELGYSTTHLATGRTPDTVKIDEAVAAAQGRDAVVVTTDNVGTTSTQRTLVTRLLATGVPLVHLAVRNPYDIAHLGGIPASLVSYCWTEVELHAAARVIAGRVDPRGKLPVPIQRADDPAEVLFPAGHGLSYDH</sequence>
<keyword evidence="4 6" id="KW-0378">Hydrolase</keyword>
<evidence type="ECO:0000256" key="5">
    <source>
        <dbReference type="ARBA" id="ARBA00023295"/>
    </source>
</evidence>
<dbReference type="InterPro" id="IPR036881">
    <property type="entry name" value="Glyco_hydro_3_C_sf"/>
</dbReference>
<feature type="domain" description="Glycoside hydrolase family 3 C-terminal" evidence="8">
    <location>
        <begin position="431"/>
        <end position="606"/>
    </location>
</feature>
<dbReference type="EMBL" id="JBHVZQ010000002">
    <property type="protein sequence ID" value="MFF1272463.1"/>
    <property type="molecule type" value="Genomic_DNA"/>
</dbReference>
<comment type="catalytic activity">
    <reaction evidence="1">
        <text>Hydrolysis of terminal non-reducing N-acetyl-D-hexosamine residues in N-acetyl-beta-D-hexosaminides.</text>
        <dbReference type="EC" id="3.2.1.52"/>
    </reaction>
</comment>
<dbReference type="GO" id="GO:0016798">
    <property type="term" value="F:hydrolase activity, acting on glycosyl bonds"/>
    <property type="evidence" value="ECO:0007669"/>
    <property type="project" value="UniProtKB-KW"/>
</dbReference>
<dbReference type="Gene3D" id="3.20.20.300">
    <property type="entry name" value="Glycoside hydrolase, family 3, N-terminal domain"/>
    <property type="match status" value="1"/>
</dbReference>
<dbReference type="PROSITE" id="PS51318">
    <property type="entry name" value="TAT"/>
    <property type="match status" value="1"/>
</dbReference>
<reference evidence="9 10" key="1">
    <citation type="submission" date="2024-09" db="EMBL/GenBank/DDBJ databases">
        <title>The Natural Products Discovery Center: Release of the First 8490 Sequenced Strains for Exploring Actinobacteria Biosynthetic Diversity.</title>
        <authorList>
            <person name="Kalkreuter E."/>
            <person name="Kautsar S.A."/>
            <person name="Yang D."/>
            <person name="Bader C.D."/>
            <person name="Teijaro C.N."/>
            <person name="Fluegel L."/>
            <person name="Davis C.M."/>
            <person name="Simpson J.R."/>
            <person name="Lauterbach L."/>
            <person name="Steele A.D."/>
            <person name="Gui C."/>
            <person name="Meng S."/>
            <person name="Li G."/>
            <person name="Viehrig K."/>
            <person name="Ye F."/>
            <person name="Su P."/>
            <person name="Kiefer A.F."/>
            <person name="Nichols A."/>
            <person name="Cepeda A.J."/>
            <person name="Yan W."/>
            <person name="Fan B."/>
            <person name="Jiang Y."/>
            <person name="Adhikari A."/>
            <person name="Zheng C.-J."/>
            <person name="Schuster L."/>
            <person name="Cowan T.M."/>
            <person name="Smanski M.J."/>
            <person name="Chevrette M.G."/>
            <person name="De Carvalho L.P.S."/>
            <person name="Shen B."/>
        </authorList>
    </citation>
    <scope>NUCLEOTIDE SEQUENCE [LARGE SCALE GENOMIC DNA]</scope>
    <source>
        <strain evidence="9 10">NPDC058328</strain>
    </source>
</reference>
<dbReference type="PANTHER" id="PTHR30480">
    <property type="entry name" value="BETA-HEXOSAMINIDASE-RELATED"/>
    <property type="match status" value="1"/>
</dbReference>
<dbReference type="EC" id="3.2.1.52" evidence="3"/>
<accession>A0ABW6PZU9</accession>
<dbReference type="Pfam" id="PF01915">
    <property type="entry name" value="Glyco_hydro_3_C"/>
    <property type="match status" value="1"/>
</dbReference>
<comment type="similarity">
    <text evidence="2 6">Belongs to the glycosyl hydrolase 3 family.</text>
</comment>
<protein>
    <recommendedName>
        <fullName evidence="3">beta-N-acetylhexosaminidase</fullName>
        <ecNumber evidence="3">3.2.1.52</ecNumber>
    </recommendedName>
</protein>
<dbReference type="RefSeq" id="WP_388232901.1">
    <property type="nucleotide sequence ID" value="NZ_JBHVZQ010000002.1"/>
</dbReference>
<dbReference type="PANTHER" id="PTHR30480:SF13">
    <property type="entry name" value="BETA-HEXOSAMINIDASE"/>
    <property type="match status" value="1"/>
</dbReference>